<dbReference type="InterPro" id="IPR020097">
    <property type="entry name" value="PsdUridine_synth_TruA_a/b_dom"/>
</dbReference>
<keyword evidence="2 4" id="KW-0819">tRNA processing</keyword>
<dbReference type="GO" id="GO:0160147">
    <property type="term" value="F:tRNA pseudouridine(38-40) synthase activity"/>
    <property type="evidence" value="ECO:0007669"/>
    <property type="project" value="UniProtKB-EC"/>
</dbReference>
<dbReference type="AlphaFoldDB" id="A0A433U907"/>
<keyword evidence="7" id="KW-1185">Reference proteome</keyword>
<dbReference type="PANTHER" id="PTHR11142">
    <property type="entry name" value="PSEUDOURIDYLATE SYNTHASE"/>
    <property type="match status" value="1"/>
</dbReference>
<name>A0A433U907_ELYCH</name>
<dbReference type="SUPFAM" id="SSF55120">
    <property type="entry name" value="Pseudouridine synthase"/>
    <property type="match status" value="1"/>
</dbReference>
<dbReference type="PANTHER" id="PTHR11142:SF0">
    <property type="entry name" value="TRNA PSEUDOURIDINE SYNTHASE-LIKE 1"/>
    <property type="match status" value="1"/>
</dbReference>
<feature type="non-terminal residue" evidence="6">
    <location>
        <position position="135"/>
    </location>
</feature>
<dbReference type="EC" id="5.4.99.12" evidence="4"/>
<protein>
    <recommendedName>
        <fullName evidence="4">tRNA pseudouridine synthase</fullName>
        <ecNumber evidence="4">5.4.99.12</ecNumber>
    </recommendedName>
</protein>
<evidence type="ECO:0000256" key="2">
    <source>
        <dbReference type="ARBA" id="ARBA00022694"/>
    </source>
</evidence>
<evidence type="ECO:0000259" key="5">
    <source>
        <dbReference type="Pfam" id="PF01416"/>
    </source>
</evidence>
<keyword evidence="3 4" id="KW-0413">Isomerase</keyword>
<dbReference type="GO" id="GO:0003723">
    <property type="term" value="F:RNA binding"/>
    <property type="evidence" value="ECO:0007669"/>
    <property type="project" value="InterPro"/>
</dbReference>
<comment type="similarity">
    <text evidence="1 4">Belongs to the tRNA pseudouridine synthase TruA family.</text>
</comment>
<dbReference type="InterPro" id="IPR020103">
    <property type="entry name" value="PsdUridine_synth_cat_dom_sf"/>
</dbReference>
<feature type="domain" description="Pseudouridine synthase I TruA alpha/beta" evidence="5">
    <location>
        <begin position="4"/>
        <end position="132"/>
    </location>
</feature>
<organism evidence="6 7">
    <name type="scientific">Elysia chlorotica</name>
    <name type="common">Eastern emerald elysia</name>
    <name type="synonym">Sea slug</name>
    <dbReference type="NCBI Taxonomy" id="188477"/>
    <lineage>
        <taxon>Eukaryota</taxon>
        <taxon>Metazoa</taxon>
        <taxon>Spiralia</taxon>
        <taxon>Lophotrochozoa</taxon>
        <taxon>Mollusca</taxon>
        <taxon>Gastropoda</taxon>
        <taxon>Heterobranchia</taxon>
        <taxon>Euthyneura</taxon>
        <taxon>Panpulmonata</taxon>
        <taxon>Sacoglossa</taxon>
        <taxon>Placobranchoidea</taxon>
        <taxon>Plakobranchidae</taxon>
        <taxon>Elysia</taxon>
    </lineage>
</organism>
<evidence type="ECO:0000313" key="6">
    <source>
        <dbReference type="EMBL" id="RUS90266.1"/>
    </source>
</evidence>
<accession>A0A433U907</accession>
<dbReference type="OrthoDB" id="271910at2759"/>
<evidence type="ECO:0000256" key="1">
    <source>
        <dbReference type="ARBA" id="ARBA00009375"/>
    </source>
</evidence>
<evidence type="ECO:0000256" key="3">
    <source>
        <dbReference type="ARBA" id="ARBA00023235"/>
    </source>
</evidence>
<evidence type="ECO:0000313" key="7">
    <source>
        <dbReference type="Proteomes" id="UP000271974"/>
    </source>
</evidence>
<comment type="catalytic activity">
    <reaction evidence="4">
        <text>uridine(38/39/40) in tRNA = pseudouridine(38/39/40) in tRNA</text>
        <dbReference type="Rhea" id="RHEA:22376"/>
        <dbReference type="Rhea" id="RHEA-COMP:10085"/>
        <dbReference type="Rhea" id="RHEA-COMP:10087"/>
        <dbReference type="ChEBI" id="CHEBI:65314"/>
        <dbReference type="ChEBI" id="CHEBI:65315"/>
        <dbReference type="EC" id="5.4.99.12"/>
    </reaction>
</comment>
<dbReference type="EMBL" id="RQTK01000036">
    <property type="protein sequence ID" value="RUS90266.1"/>
    <property type="molecule type" value="Genomic_DNA"/>
</dbReference>
<proteinExistence type="inferred from homology"/>
<comment type="caution">
    <text evidence="6">The sequence shown here is derived from an EMBL/GenBank/DDBJ whole genome shotgun (WGS) entry which is preliminary data.</text>
</comment>
<dbReference type="Gene3D" id="3.30.70.660">
    <property type="entry name" value="Pseudouridine synthase I, catalytic domain, C-terminal subdomain"/>
    <property type="match status" value="1"/>
</dbReference>
<dbReference type="STRING" id="188477.A0A433U907"/>
<dbReference type="InterPro" id="IPR020095">
    <property type="entry name" value="PsdUridine_synth_TruA_C"/>
</dbReference>
<sequence>MLQAAALLSGVHDFTAFSNKPRTRTELRLPPSPVKLLTVGVRRGQPLGLGMLTSGRDVALTENLEFWDIHVYSKSFLYKMVRRCVGGMILAATDVISLADLQEILDNPRREFPFTSRLSFSEAGLFLADVEYHQK</sequence>
<reference evidence="6 7" key="1">
    <citation type="submission" date="2019-01" db="EMBL/GenBank/DDBJ databases">
        <title>A draft genome assembly of the solar-powered sea slug Elysia chlorotica.</title>
        <authorList>
            <person name="Cai H."/>
            <person name="Li Q."/>
            <person name="Fang X."/>
            <person name="Li J."/>
            <person name="Curtis N.E."/>
            <person name="Altenburger A."/>
            <person name="Shibata T."/>
            <person name="Feng M."/>
            <person name="Maeda T."/>
            <person name="Schwartz J.A."/>
            <person name="Shigenobu S."/>
            <person name="Lundholm N."/>
            <person name="Nishiyama T."/>
            <person name="Yang H."/>
            <person name="Hasebe M."/>
            <person name="Li S."/>
            <person name="Pierce S.K."/>
            <person name="Wang J."/>
        </authorList>
    </citation>
    <scope>NUCLEOTIDE SEQUENCE [LARGE SCALE GENOMIC DNA]</scope>
    <source>
        <strain evidence="6">EC2010</strain>
        <tissue evidence="6">Whole organism of an adult</tissue>
    </source>
</reference>
<dbReference type="Proteomes" id="UP000271974">
    <property type="component" value="Unassembled WGS sequence"/>
</dbReference>
<evidence type="ECO:0000256" key="4">
    <source>
        <dbReference type="RuleBase" id="RU003792"/>
    </source>
</evidence>
<gene>
    <name evidence="6" type="ORF">EGW08_001955</name>
</gene>
<dbReference type="Pfam" id="PF01416">
    <property type="entry name" value="PseudoU_synth_1"/>
    <property type="match status" value="1"/>
</dbReference>
<dbReference type="GO" id="GO:0031119">
    <property type="term" value="P:tRNA pseudouridine synthesis"/>
    <property type="evidence" value="ECO:0007669"/>
    <property type="project" value="TreeGrafter"/>
</dbReference>
<dbReference type="InterPro" id="IPR001406">
    <property type="entry name" value="PsdUridine_synth_TruA"/>
</dbReference>